<reference evidence="2" key="1">
    <citation type="submission" date="2013-12" db="EMBL/GenBank/DDBJ databases">
        <title>The Genome Sequence of Aphanomyces astaci APO3.</title>
        <authorList>
            <consortium name="The Broad Institute Genomics Platform"/>
            <person name="Russ C."/>
            <person name="Tyler B."/>
            <person name="van West P."/>
            <person name="Dieguez-Uribeondo J."/>
            <person name="Young S.K."/>
            <person name="Zeng Q."/>
            <person name="Gargeya S."/>
            <person name="Fitzgerald M."/>
            <person name="Abouelleil A."/>
            <person name="Alvarado L."/>
            <person name="Chapman S.B."/>
            <person name="Gainer-Dewar J."/>
            <person name="Goldberg J."/>
            <person name="Griggs A."/>
            <person name="Gujja S."/>
            <person name="Hansen M."/>
            <person name="Howarth C."/>
            <person name="Imamovic A."/>
            <person name="Ireland A."/>
            <person name="Larimer J."/>
            <person name="McCowan C."/>
            <person name="Murphy C."/>
            <person name="Pearson M."/>
            <person name="Poon T.W."/>
            <person name="Priest M."/>
            <person name="Roberts A."/>
            <person name="Saif S."/>
            <person name="Shea T."/>
            <person name="Sykes S."/>
            <person name="Wortman J."/>
            <person name="Nusbaum C."/>
            <person name="Birren B."/>
        </authorList>
    </citation>
    <scope>NUCLEOTIDE SEQUENCE [LARGE SCALE GENOMIC DNA]</scope>
    <source>
        <strain evidence="2">APO3</strain>
    </source>
</reference>
<dbReference type="EMBL" id="KI913159">
    <property type="protein sequence ID" value="ETV71546.1"/>
    <property type="molecule type" value="Genomic_DNA"/>
</dbReference>
<feature type="compositionally biased region" description="Polar residues" evidence="1">
    <location>
        <begin position="101"/>
        <end position="124"/>
    </location>
</feature>
<evidence type="ECO:0000256" key="1">
    <source>
        <dbReference type="SAM" id="MobiDB-lite"/>
    </source>
</evidence>
<dbReference type="AlphaFoldDB" id="W4FX87"/>
<dbReference type="RefSeq" id="XP_009838979.1">
    <property type="nucleotide sequence ID" value="XM_009840677.1"/>
</dbReference>
<proteinExistence type="predicted"/>
<accession>W4FX87</accession>
<organism evidence="2">
    <name type="scientific">Aphanomyces astaci</name>
    <name type="common">Crayfish plague agent</name>
    <dbReference type="NCBI Taxonomy" id="112090"/>
    <lineage>
        <taxon>Eukaryota</taxon>
        <taxon>Sar</taxon>
        <taxon>Stramenopiles</taxon>
        <taxon>Oomycota</taxon>
        <taxon>Saprolegniomycetes</taxon>
        <taxon>Saprolegniales</taxon>
        <taxon>Verrucalvaceae</taxon>
        <taxon>Aphanomyces</taxon>
    </lineage>
</organism>
<dbReference type="GeneID" id="20815206"/>
<feature type="region of interest" description="Disordered" evidence="1">
    <location>
        <begin position="90"/>
        <end position="124"/>
    </location>
</feature>
<gene>
    <name evidence="2" type="ORF">H257_13210</name>
</gene>
<protein>
    <submittedName>
        <fullName evidence="2">Uncharacterized protein</fullName>
    </submittedName>
</protein>
<evidence type="ECO:0000313" key="2">
    <source>
        <dbReference type="EMBL" id="ETV71546.1"/>
    </source>
</evidence>
<dbReference type="VEuPathDB" id="FungiDB:H257_13210"/>
<name>W4FX87_APHAT</name>
<sequence length="185" mass="19743">MVLGAKSSAVTLLQFVKLADKFENVKNNQMRLDAYELLAAELSLGVDQLHELKKKWFKPKVKATENGSAGYQLRYSHSLLSSDPDVDFDDEASTGLDVGSDSDSVMGTDSDIAPSQTRNAKPSTVVPTNIEKKLLCAKKSSKFHTNQASHATALLQGLQAVGNGLESIGSSFGKQPAAGGMSNKI</sequence>